<keyword evidence="1" id="KW-1133">Transmembrane helix</keyword>
<reference evidence="2 3" key="1">
    <citation type="journal article" date="2015" name="J. Biotechnol.">
        <title>Complete genome sequence of a malodorant-producing acetogen, Clostridium scatologenes ATCC 25775(T).</title>
        <authorList>
            <person name="Zhu Z."/>
            <person name="Guo T."/>
            <person name="Zheng H."/>
            <person name="Song T."/>
            <person name="Ouyang P."/>
            <person name="Xie J."/>
        </authorList>
    </citation>
    <scope>NUCLEOTIDE SEQUENCE [LARGE SCALE GENOMIC DNA]</scope>
    <source>
        <strain evidence="2 3">ATCC 25775</strain>
    </source>
</reference>
<feature type="transmembrane region" description="Helical" evidence="1">
    <location>
        <begin position="102"/>
        <end position="123"/>
    </location>
</feature>
<dbReference type="STRING" id="1548.CSCA_0734"/>
<feature type="transmembrane region" description="Helical" evidence="1">
    <location>
        <begin position="135"/>
        <end position="156"/>
    </location>
</feature>
<feature type="transmembrane region" description="Helical" evidence="1">
    <location>
        <begin position="50"/>
        <end position="72"/>
    </location>
</feature>
<gene>
    <name evidence="2" type="ORF">CSCA_0734</name>
</gene>
<dbReference type="RefSeq" id="WP_029159843.1">
    <property type="nucleotide sequence ID" value="NZ_CP009933.1"/>
</dbReference>
<dbReference type="KEGG" id="csq:CSCA_0734"/>
<proteinExistence type="predicted"/>
<evidence type="ECO:0000256" key="1">
    <source>
        <dbReference type="SAM" id="Phobius"/>
    </source>
</evidence>
<keyword evidence="1" id="KW-0472">Membrane</keyword>
<accession>A0A0E3M6M4</accession>
<keyword evidence="1" id="KW-0812">Transmembrane</keyword>
<protein>
    <recommendedName>
        <fullName evidence="4">ABC-2 type transporter</fullName>
    </recommendedName>
</protein>
<feature type="transmembrane region" description="Helical" evidence="1">
    <location>
        <begin position="21"/>
        <end position="38"/>
    </location>
</feature>
<feature type="transmembrane region" description="Helical" evidence="1">
    <location>
        <begin position="189"/>
        <end position="211"/>
    </location>
</feature>
<dbReference type="EMBL" id="CP009933">
    <property type="protein sequence ID" value="AKA67859.1"/>
    <property type="molecule type" value="Genomic_DNA"/>
</dbReference>
<evidence type="ECO:0000313" key="2">
    <source>
        <dbReference type="EMBL" id="AKA67859.1"/>
    </source>
</evidence>
<dbReference type="AlphaFoldDB" id="A0A0E3M6M4"/>
<evidence type="ECO:0000313" key="3">
    <source>
        <dbReference type="Proteomes" id="UP000033115"/>
    </source>
</evidence>
<dbReference type="HOGENOM" id="CLU_1254148_0_0_9"/>
<name>A0A0E3M6M4_CLOSL</name>
<keyword evidence="3" id="KW-1185">Reference proteome</keyword>
<organism evidence="2 3">
    <name type="scientific">Clostridium scatologenes</name>
    <dbReference type="NCBI Taxonomy" id="1548"/>
    <lineage>
        <taxon>Bacteria</taxon>
        <taxon>Bacillati</taxon>
        <taxon>Bacillota</taxon>
        <taxon>Clostridia</taxon>
        <taxon>Eubacteriales</taxon>
        <taxon>Clostridiaceae</taxon>
        <taxon>Clostridium</taxon>
    </lineage>
</organism>
<sequence length="220" mass="24928">MSEILYIMQKEYWEIKSMGKKELIMIFIVSFLPLILLFKCPHSLLPKNTLAIFFPLVVSFAISGQLGFYSILKEKKEKTLEVLLCSKVSIFSIVLGKILLPAIIGYVLSIFSIVCLKFGLLFINPADRVKINDLVLLFSIIISYAGCSVSMLSTLLFPDEKVAPIISGIFMFVLAIIIYEISKIFGFSIFITFCCLISICIISTFIDVWILKNRKSFIFN</sequence>
<dbReference type="Proteomes" id="UP000033115">
    <property type="component" value="Chromosome"/>
</dbReference>
<feature type="transmembrane region" description="Helical" evidence="1">
    <location>
        <begin position="162"/>
        <end position="182"/>
    </location>
</feature>
<evidence type="ECO:0008006" key="4">
    <source>
        <dbReference type="Google" id="ProtNLM"/>
    </source>
</evidence>